<dbReference type="Proteomes" id="UP000003494">
    <property type="component" value="Unassembled WGS sequence"/>
</dbReference>
<gene>
    <name evidence="2" type="ORF">GCWU000342_00161</name>
</gene>
<reference evidence="2" key="1">
    <citation type="submission" date="2009-04" db="EMBL/GenBank/DDBJ databases">
        <authorList>
            <person name="Weinstock G."/>
            <person name="Sodergren E."/>
            <person name="Clifton S."/>
            <person name="Fulton L."/>
            <person name="Fulton B."/>
            <person name="Courtney L."/>
            <person name="Fronick C."/>
            <person name="Harrison M."/>
            <person name="Strong C."/>
            <person name="Farmer C."/>
            <person name="Delahaunty K."/>
            <person name="Markovic C."/>
            <person name="Hall O."/>
            <person name="Minx P."/>
            <person name="Tomlinson C."/>
            <person name="Mitreva M."/>
            <person name="Nelson J."/>
            <person name="Hou S."/>
            <person name="Wollam A."/>
            <person name="Pepin K.H."/>
            <person name="Johnson M."/>
            <person name="Bhonagiri V."/>
            <person name="Nash W.E."/>
            <person name="Warren W."/>
            <person name="Chinwalla A."/>
            <person name="Mardis E.R."/>
            <person name="Wilson R.K."/>
        </authorList>
    </citation>
    <scope>NUCLEOTIDE SEQUENCE [LARGE SCALE GENOMIC DNA]</scope>
    <source>
        <strain evidence="2">DSM 14600</strain>
    </source>
</reference>
<comment type="caution">
    <text evidence="2">The sequence shown here is derived from an EMBL/GenBank/DDBJ whole genome shotgun (WGS) entry which is preliminary data.</text>
</comment>
<feature type="region of interest" description="Disordered" evidence="1">
    <location>
        <begin position="1"/>
        <end position="58"/>
    </location>
</feature>
<dbReference type="HOGENOM" id="CLU_3066173_0_0_9"/>
<feature type="compositionally biased region" description="Basic and acidic residues" evidence="1">
    <location>
        <begin position="47"/>
        <end position="58"/>
    </location>
</feature>
<name>C4G7Z5_9FIRM</name>
<evidence type="ECO:0000313" key="3">
    <source>
        <dbReference type="Proteomes" id="UP000003494"/>
    </source>
</evidence>
<protein>
    <submittedName>
        <fullName evidence="2">Uncharacterized protein</fullName>
    </submittedName>
</protein>
<organism evidence="2 3">
    <name type="scientific">Shuttleworthella satelles DSM 14600</name>
    <dbReference type="NCBI Taxonomy" id="626523"/>
    <lineage>
        <taxon>Bacteria</taxon>
        <taxon>Bacillati</taxon>
        <taxon>Bacillota</taxon>
        <taxon>Clostridia</taxon>
        <taxon>Lachnospirales</taxon>
        <taxon>Lachnospiraceae</taxon>
        <taxon>Shuttleworthella</taxon>
    </lineage>
</organism>
<evidence type="ECO:0000313" key="2">
    <source>
        <dbReference type="EMBL" id="EEP28819.1"/>
    </source>
</evidence>
<dbReference type="EMBL" id="ACIP02000001">
    <property type="protein sequence ID" value="EEP28819.1"/>
    <property type="molecule type" value="Genomic_DNA"/>
</dbReference>
<dbReference type="AlphaFoldDB" id="C4G7Z5"/>
<keyword evidence="3" id="KW-1185">Reference proteome</keyword>
<proteinExistence type="predicted"/>
<accession>C4G7Z5</accession>
<sequence>MRDPTDYNRTHGSADAFQSTGPVRDPTRRRPCAYTLNQFQSTGPVRDPTRYEDQCRCP</sequence>
<evidence type="ECO:0000256" key="1">
    <source>
        <dbReference type="SAM" id="MobiDB-lite"/>
    </source>
</evidence>
<dbReference type="STRING" id="626523.GCWU000342_00161"/>